<protein>
    <recommendedName>
        <fullName evidence="2">Rad50/SbcC-type AAA domain-containing protein</fullName>
    </recommendedName>
</protein>
<evidence type="ECO:0000313" key="3">
    <source>
        <dbReference type="EMBL" id="MFH0266147.1"/>
    </source>
</evidence>
<dbReference type="Gene3D" id="3.40.50.300">
    <property type="entry name" value="P-loop containing nucleotide triphosphate hydrolases"/>
    <property type="match status" value="2"/>
</dbReference>
<feature type="coiled-coil region" evidence="1">
    <location>
        <begin position="682"/>
        <end position="709"/>
    </location>
</feature>
<feature type="domain" description="Rad50/SbcC-type AAA" evidence="2">
    <location>
        <begin position="8"/>
        <end position="300"/>
    </location>
</feature>
<evidence type="ECO:0000313" key="4">
    <source>
        <dbReference type="Proteomes" id="UP001607151"/>
    </source>
</evidence>
<name>A0ABW7IWY0_9VIBR</name>
<dbReference type="EMBL" id="JBIHSN010000002">
    <property type="protein sequence ID" value="MFH0266147.1"/>
    <property type="molecule type" value="Genomic_DNA"/>
</dbReference>
<proteinExistence type="predicted"/>
<accession>A0ABW7IWY0</accession>
<organism evidence="3 4">
    <name type="scientific">Vibrio rumoiensis</name>
    <dbReference type="NCBI Taxonomy" id="76258"/>
    <lineage>
        <taxon>Bacteria</taxon>
        <taxon>Pseudomonadati</taxon>
        <taxon>Pseudomonadota</taxon>
        <taxon>Gammaproteobacteria</taxon>
        <taxon>Vibrionales</taxon>
        <taxon>Vibrionaceae</taxon>
        <taxon>Vibrio</taxon>
    </lineage>
</organism>
<comment type="caution">
    <text evidence="3">The sequence shown here is derived from an EMBL/GenBank/DDBJ whole genome shotgun (WGS) entry which is preliminary data.</text>
</comment>
<dbReference type="InterPro" id="IPR038729">
    <property type="entry name" value="Rad50/SbcC_AAA"/>
</dbReference>
<dbReference type="PANTHER" id="PTHR32114:SF2">
    <property type="entry name" value="ABC TRANSPORTER ABCH.3"/>
    <property type="match status" value="1"/>
</dbReference>
<sequence>MNKNKIKKIKLDSFRAFSDQKELNFEIDNKVADIVVIYAPNGTGKTSTIEGIEWAATGKVSRLDTIISNNNAKNRNPKEGNILKNRYSSKKVGSVTLELESGQLIHRETKPKNNRNHDYCKGILKNSIEEIGDFNNNILNQGTISKFSYEASSGSLFQSLITSKGNSEDVEVYDKLNSIKSSIDKSNSERRTEISYIKSLISKENTDISLLENSFTEDSDFYLSEEYLLFSKNFTFFEDISKKNVSDSINYLSEIKSSFENLKLKLIDFDLDDYREHSKNHFNASKLTKLESELIEKISEFECIETQSDNVGLEKEVLDNFLSPKNIENINNKIIKFNELSFNITKCKSYIDKISNLNGIVQKNLKNINLIDLIDRDKKLSVAEGLINALFGNVENDEITLLDEKQFISKINDKISSKSSVLGSITKKSFINENRELKHVLELDRKALDLEQLNIKIKDLHSEKEKIISFEEKLGIIKSYVMEVINERTLSSCPACGADYDDTNKLIESVNSLKTDSRQLIDGAIETLNNQKLELVAEIKALNDIIDNQVSAIKQGVNKEIEQFRERKQQALNLYSCLSDLNIQYTKFNIIGLLKEISLFKNSIESRLSVLSRIKDKYELWSERISFQLSEKSKEISIYERELKNLIATIKTQFDLGINELILKSSSYHVWLFEYNELTEVDKRVTSELKTVEKQLAELKENISNLKVHAGFSKDMIMRDIIETAQKNKRTIRADYNYINSQVISYRTRNNFFFVDLIVRIEQKFSAFLANLLTSQKITGKKESVIENKKLLEFKKRELREGNSKLQKVNLALDETMSYFSELASNSINSEVLNDMFMYIEPHLKYDEISFRVDLNGNNKGIYIQARSNSMDDDNTPIYYLSEAQINILSICIFLADHAREVEYSINSIVIDDPVQSMDDLNSYALIDLCKIFSRRFKKQIIITTHNRSFFNLFRNKLPEERYSTKFISL</sequence>
<dbReference type="PANTHER" id="PTHR32114">
    <property type="entry name" value="ABC TRANSPORTER ABCH.3"/>
    <property type="match status" value="1"/>
</dbReference>
<dbReference type="RefSeq" id="WP_394607980.1">
    <property type="nucleotide sequence ID" value="NZ_JBIHSN010000002.1"/>
</dbReference>
<feature type="coiled-coil region" evidence="1">
    <location>
        <begin position="525"/>
        <end position="574"/>
    </location>
</feature>
<evidence type="ECO:0000259" key="2">
    <source>
        <dbReference type="Pfam" id="PF13476"/>
    </source>
</evidence>
<dbReference type="InterPro" id="IPR027417">
    <property type="entry name" value="P-loop_NTPase"/>
</dbReference>
<gene>
    <name evidence="3" type="ORF">ACGRQ9_11830</name>
</gene>
<keyword evidence="1" id="KW-0175">Coiled coil</keyword>
<reference evidence="3 4" key="1">
    <citation type="submission" date="2024-10" db="EMBL/GenBank/DDBJ databases">
        <authorList>
            <person name="Yibar A."/>
            <person name="Saticioglu I.B."/>
            <person name="Duman M."/>
            <person name="Ajmi N."/>
            <person name="Gurler F."/>
            <person name="Ay H."/>
            <person name="Onuk E."/>
            <person name="Guler S."/>
            <person name="Romalde J.L."/>
        </authorList>
    </citation>
    <scope>NUCLEOTIDE SEQUENCE [LARGE SCALE GENOMIC DNA]</scope>
    <source>
        <strain evidence="3 4">14-MA-B</strain>
    </source>
</reference>
<keyword evidence="4" id="KW-1185">Reference proteome</keyword>
<evidence type="ECO:0000256" key="1">
    <source>
        <dbReference type="SAM" id="Coils"/>
    </source>
</evidence>
<dbReference type="Pfam" id="PF13476">
    <property type="entry name" value="AAA_23"/>
    <property type="match status" value="1"/>
</dbReference>
<dbReference type="Proteomes" id="UP001607151">
    <property type="component" value="Unassembled WGS sequence"/>
</dbReference>
<dbReference type="SUPFAM" id="SSF52540">
    <property type="entry name" value="P-loop containing nucleoside triphosphate hydrolases"/>
    <property type="match status" value="1"/>
</dbReference>